<dbReference type="AlphaFoldDB" id="W6U7M2"/>
<proteinExistence type="predicted"/>
<dbReference type="RefSeq" id="XP_024345563.1">
    <property type="nucleotide sequence ID" value="XM_024500026.1"/>
</dbReference>
<evidence type="ECO:0000313" key="1">
    <source>
        <dbReference type="EMBL" id="EUB54367.1"/>
    </source>
</evidence>
<dbReference type="CTD" id="36346492"/>
<evidence type="ECO:0000313" key="2">
    <source>
        <dbReference type="Proteomes" id="UP000019149"/>
    </source>
</evidence>
<dbReference type="EMBL" id="APAU02000267">
    <property type="protein sequence ID" value="EUB54367.1"/>
    <property type="molecule type" value="Genomic_DNA"/>
</dbReference>
<gene>
    <name evidence="1" type="ORF">EGR_10777</name>
</gene>
<dbReference type="KEGG" id="egl:EGR_10777"/>
<organism evidence="1 2">
    <name type="scientific">Echinococcus granulosus</name>
    <name type="common">Hydatid tapeworm</name>
    <dbReference type="NCBI Taxonomy" id="6210"/>
    <lineage>
        <taxon>Eukaryota</taxon>
        <taxon>Metazoa</taxon>
        <taxon>Spiralia</taxon>
        <taxon>Lophotrochozoa</taxon>
        <taxon>Platyhelminthes</taxon>
        <taxon>Cestoda</taxon>
        <taxon>Eucestoda</taxon>
        <taxon>Cyclophyllidea</taxon>
        <taxon>Taeniidae</taxon>
        <taxon>Echinococcus</taxon>
        <taxon>Echinococcus granulosus group</taxon>
    </lineage>
</organism>
<accession>W6U7M2</accession>
<sequence>MDFLDESDKGGKVRFTGVVQREVMEVKEREDDCLVGSWNSGCGSKGHSPFTTELASMKLTDHPPSGYGQCNLFNTAFPFNRFSQFSISKICPTIIASEIATIKELVITLDWWAFRSSTVTLSCTRSLVKLPTETPNSFINNQSNNKRGRRKFVVIKRKVVETYLKSFDDKITQNNPKPMK</sequence>
<reference evidence="1 2" key="1">
    <citation type="journal article" date="2013" name="Nat. Genet.">
        <title>The genome of the hydatid tapeworm Echinococcus granulosus.</title>
        <authorList>
            <person name="Zheng H."/>
            <person name="Zhang W."/>
            <person name="Zhang L."/>
            <person name="Zhang Z."/>
            <person name="Li J."/>
            <person name="Lu G."/>
            <person name="Zhu Y."/>
            <person name="Wang Y."/>
            <person name="Huang Y."/>
            <person name="Liu J."/>
            <person name="Kang H."/>
            <person name="Chen J."/>
            <person name="Wang L."/>
            <person name="Chen A."/>
            <person name="Yu S."/>
            <person name="Gao Z."/>
            <person name="Jin L."/>
            <person name="Gu W."/>
            <person name="Wang Z."/>
            <person name="Zhao L."/>
            <person name="Shi B."/>
            <person name="Wen H."/>
            <person name="Lin R."/>
            <person name="Jones M.K."/>
            <person name="Brejova B."/>
            <person name="Vinar T."/>
            <person name="Zhao G."/>
            <person name="McManus D.P."/>
            <person name="Chen Z."/>
            <person name="Zhou Y."/>
            <person name="Wang S."/>
        </authorList>
    </citation>
    <scope>NUCLEOTIDE SEQUENCE [LARGE SCALE GENOMIC DNA]</scope>
</reference>
<comment type="caution">
    <text evidence="1">The sequence shown here is derived from an EMBL/GenBank/DDBJ whole genome shotgun (WGS) entry which is preliminary data.</text>
</comment>
<keyword evidence="2" id="KW-1185">Reference proteome</keyword>
<dbReference type="Proteomes" id="UP000019149">
    <property type="component" value="Unassembled WGS sequence"/>
</dbReference>
<name>W6U7M2_ECHGR</name>
<protein>
    <submittedName>
        <fullName evidence="1">Uncharacterized protein</fullName>
    </submittedName>
</protein>
<dbReference type="GeneID" id="36346492"/>